<evidence type="ECO:0000256" key="3">
    <source>
        <dbReference type="ARBA" id="ARBA00022475"/>
    </source>
</evidence>
<dbReference type="PANTHER" id="PTHR34296">
    <property type="entry name" value="TRANSCRIPTIONAL ACTIVATOR PROTEIN MED"/>
    <property type="match status" value="1"/>
</dbReference>
<dbReference type="InterPro" id="IPR028082">
    <property type="entry name" value="Peripla_BP_I"/>
</dbReference>
<evidence type="ECO:0000256" key="4">
    <source>
        <dbReference type="ARBA" id="ARBA00022729"/>
    </source>
</evidence>
<dbReference type="CDD" id="cd06354">
    <property type="entry name" value="PBP1_PrnA-like"/>
    <property type="match status" value="1"/>
</dbReference>
<dbReference type="GO" id="GO:0005886">
    <property type="term" value="C:plasma membrane"/>
    <property type="evidence" value="ECO:0007669"/>
    <property type="project" value="UniProtKB-SubCell"/>
</dbReference>
<keyword evidence="6" id="KW-0449">Lipoprotein</keyword>
<evidence type="ECO:0000313" key="10">
    <source>
        <dbReference type="Proteomes" id="UP000198625"/>
    </source>
</evidence>
<evidence type="ECO:0000256" key="6">
    <source>
        <dbReference type="ARBA" id="ARBA00023288"/>
    </source>
</evidence>
<feature type="chain" id="PRO_5011592840" evidence="7">
    <location>
        <begin position="22"/>
        <end position="350"/>
    </location>
</feature>
<dbReference type="PANTHER" id="PTHR34296:SF2">
    <property type="entry name" value="ABC TRANSPORTER GUANOSINE-BINDING PROTEIN NUPN"/>
    <property type="match status" value="1"/>
</dbReference>
<accession>A0A1H3LLT1</accession>
<dbReference type="Proteomes" id="UP000198625">
    <property type="component" value="Unassembled WGS sequence"/>
</dbReference>
<keyword evidence="10" id="KW-1185">Reference proteome</keyword>
<keyword evidence="4 7" id="KW-0732">Signal</keyword>
<dbReference type="InterPro" id="IPR003760">
    <property type="entry name" value="PnrA-like"/>
</dbReference>
<feature type="domain" description="ABC transporter substrate-binding protein PnrA-like" evidence="8">
    <location>
        <begin position="53"/>
        <end position="344"/>
    </location>
</feature>
<evidence type="ECO:0000256" key="7">
    <source>
        <dbReference type="SAM" id="SignalP"/>
    </source>
</evidence>
<evidence type="ECO:0000313" key="9">
    <source>
        <dbReference type="EMBL" id="SDY65392.1"/>
    </source>
</evidence>
<evidence type="ECO:0000256" key="5">
    <source>
        <dbReference type="ARBA" id="ARBA00023136"/>
    </source>
</evidence>
<sequence length="350" mass="37744">MKKFLSLLLVLIMLFTLVACGKDNNQVNSNENIANNENVSGTDEGEKVKVGLLTGVAGLGDKSFNDLAYDGAKQAEKELNIELKVVEPIDLASTEGLLRDLANAGNDMVIGVGFDMAEPMNIVSQEFPDTKFAIVDAVVEQPNVQSLTFKEHEGSFLIGALTALMTETNKVGCIPAMDIPFLNRFTNAYEQGVKYINKDIEVIVQPIGSDFSAFNDPGKAKNIAASMYSQGIDIIYPVAGGSGTGLFEAAKDANKYALGINSDQDYMAEGLVLASMMKRVDVAVFESIQDVVDKSFVGELKLFGLENNGVGLSEMKYTKDIIGEEVINKLEEIKKGIIDGTIEVIDVTAQ</sequence>
<dbReference type="STRING" id="415015.SAMN05660462_00555"/>
<keyword evidence="3" id="KW-1003">Cell membrane</keyword>
<reference evidence="9 10" key="1">
    <citation type="submission" date="2016-10" db="EMBL/GenBank/DDBJ databases">
        <authorList>
            <person name="de Groot N.N."/>
        </authorList>
    </citation>
    <scope>NUCLEOTIDE SEQUENCE [LARGE SCALE GENOMIC DNA]</scope>
    <source>
        <strain evidence="9 10">DSM 21650</strain>
    </source>
</reference>
<evidence type="ECO:0000259" key="8">
    <source>
        <dbReference type="Pfam" id="PF02608"/>
    </source>
</evidence>
<comment type="similarity">
    <text evidence="2">Belongs to the BMP lipoprotein family.</text>
</comment>
<gene>
    <name evidence="9" type="ORF">SAMN05660462_00555</name>
</gene>
<dbReference type="SUPFAM" id="SSF53822">
    <property type="entry name" value="Periplasmic binding protein-like I"/>
    <property type="match status" value="1"/>
</dbReference>
<proteinExistence type="inferred from homology"/>
<keyword evidence="5" id="KW-0472">Membrane</keyword>
<dbReference type="AlphaFoldDB" id="A0A1H3LLT1"/>
<dbReference type="Gene3D" id="3.40.50.2300">
    <property type="match status" value="2"/>
</dbReference>
<protein>
    <submittedName>
        <fullName evidence="9">Basic membrane protein A</fullName>
    </submittedName>
</protein>
<comment type="subcellular location">
    <subcellularLocation>
        <location evidence="1">Cell membrane</location>
        <topology evidence="1">Lipid-anchor</topology>
    </subcellularLocation>
</comment>
<evidence type="ECO:0000256" key="1">
    <source>
        <dbReference type="ARBA" id="ARBA00004193"/>
    </source>
</evidence>
<dbReference type="RefSeq" id="WP_091726900.1">
    <property type="nucleotide sequence ID" value="NZ_FNQE01000004.1"/>
</dbReference>
<organism evidence="9 10">
    <name type="scientific">Proteiniborus ethanoligenes</name>
    <dbReference type="NCBI Taxonomy" id="415015"/>
    <lineage>
        <taxon>Bacteria</taxon>
        <taxon>Bacillati</taxon>
        <taxon>Bacillota</taxon>
        <taxon>Clostridia</taxon>
        <taxon>Eubacteriales</taxon>
        <taxon>Proteiniborus</taxon>
    </lineage>
</organism>
<dbReference type="PROSITE" id="PS51257">
    <property type="entry name" value="PROKAR_LIPOPROTEIN"/>
    <property type="match status" value="1"/>
</dbReference>
<dbReference type="InterPro" id="IPR050957">
    <property type="entry name" value="BMP_lipoprotein"/>
</dbReference>
<evidence type="ECO:0000256" key="2">
    <source>
        <dbReference type="ARBA" id="ARBA00008610"/>
    </source>
</evidence>
<feature type="signal peptide" evidence="7">
    <location>
        <begin position="1"/>
        <end position="21"/>
    </location>
</feature>
<name>A0A1H3LLT1_9FIRM</name>
<dbReference type="EMBL" id="FNQE01000004">
    <property type="protein sequence ID" value="SDY65392.1"/>
    <property type="molecule type" value="Genomic_DNA"/>
</dbReference>
<dbReference type="Pfam" id="PF02608">
    <property type="entry name" value="Bmp"/>
    <property type="match status" value="1"/>
</dbReference>
<dbReference type="OrthoDB" id="9769871at2"/>